<dbReference type="Pfam" id="PF13374">
    <property type="entry name" value="TPR_10"/>
    <property type="match status" value="1"/>
</dbReference>
<dbReference type="PROSITE" id="PS50005">
    <property type="entry name" value="TPR"/>
    <property type="match status" value="3"/>
</dbReference>
<feature type="repeat" description="TPR" evidence="3">
    <location>
        <begin position="769"/>
        <end position="802"/>
    </location>
</feature>
<dbReference type="PANTHER" id="PTHR45641">
    <property type="entry name" value="TETRATRICOPEPTIDE REPEAT PROTEIN (AFU_ORTHOLOGUE AFUA_6G03870)"/>
    <property type="match status" value="1"/>
</dbReference>
<dbReference type="SUPFAM" id="SSF48452">
    <property type="entry name" value="TPR-like"/>
    <property type="match status" value="2"/>
</dbReference>
<name>A0ABN8NK96_9CNID</name>
<dbReference type="InterPro" id="IPR049341">
    <property type="entry name" value="TRADD-like_N"/>
</dbReference>
<comment type="caution">
    <text evidence="5">The sequence shown here is derived from an EMBL/GenBank/DDBJ whole genome shotgun (WGS) entry which is preliminary data.</text>
</comment>
<dbReference type="SMART" id="SM00028">
    <property type="entry name" value="TPR"/>
    <property type="match status" value="9"/>
</dbReference>
<evidence type="ECO:0000256" key="3">
    <source>
        <dbReference type="PROSITE-ProRule" id="PRU00339"/>
    </source>
</evidence>
<dbReference type="PANTHER" id="PTHR45641:SF19">
    <property type="entry name" value="NEPHROCYSTIN-3"/>
    <property type="match status" value="1"/>
</dbReference>
<protein>
    <recommendedName>
        <fullName evidence="4">TRADD-like N-terminal domain-containing protein</fullName>
    </recommendedName>
</protein>
<dbReference type="Pfam" id="PF13424">
    <property type="entry name" value="TPR_12"/>
    <property type="match status" value="4"/>
</dbReference>
<dbReference type="Proteomes" id="UP001159405">
    <property type="component" value="Unassembled WGS sequence"/>
</dbReference>
<dbReference type="Gene3D" id="1.25.40.10">
    <property type="entry name" value="Tetratricopeptide repeat domain"/>
    <property type="match status" value="3"/>
</dbReference>
<dbReference type="InterPro" id="IPR019734">
    <property type="entry name" value="TPR_rpt"/>
</dbReference>
<evidence type="ECO:0000313" key="6">
    <source>
        <dbReference type="Proteomes" id="UP001159405"/>
    </source>
</evidence>
<sequence>MALQPYREEDLNYFKFSSLVLNEFPRTLRKTFKTMWDNSYGHRPGFQLWDDSNAVRNLFGSIEGDRNKVPVHQSYNEWDCTALFQATLYSRAFALHHGTLNDLYIKPRGLSHGHFHASVVSKAGDNAETCALAIDQLRILRNSLCHSTSSKMEKVLFDKCVQHAKDAFLALGVSTSPIDVVVSLTESDFPTIEVRRLERMIREANSAHIKLLESITQNTADKDDVKMLAEKMEELKTLQDKGAIPSMPARLRLLIDCEELIGLCPQEGVSSAIVTQRADQAMLQGSAVVSTTSASPGTVAEAFQKRENTEAEEPKEPKGAAQGEAVVINGLGQEKIGNGAVPSPQDILSSIASKYLQALNPSTSEEFNGFLQYMEKVRKVIIVDVKTGSLIVMVECSSLQVLDELWEDYNTGHLSGMVQKCLVTQEILEEFALAEVKITTTINEEEYRACRELFLNLPNMKASQPRMEIEAANTDDMYYTLGVTQHKKRDFKAALQFKQRALSIRIKLFGEEHEKTADICFSLGLTQHKLADFTAAHLHKKQALSIRIRLFGEEYKTVADNYHSLGTTQHRLGDSVSAVQSHQRALAIRMKLFGEGHKSTADSFNLLGKTQYELGDFRSALQSYQRGLAIRITLFGEKHKSTFESYHLLGITQHQLGDFKTALQSHQSALAICFKLFGEEHETIADSYYLIGITQQKMGDLQSALQSYEQALAFRVKLLGEENESTAYSYHALGITQHQLGYFKSALHSHQRALAIRSKLFVEDNRSTGDSYYSLGITEYQLGDYESAVRFYELALAIYSQLFGEEHEIIAHNYHSMGVTQHQLGYFRSAIYSHQRALAIRKKLFGLKHERTRESYHSLWATQYKLGTIKPSAFTFN</sequence>
<accession>A0ABN8NK96</accession>
<dbReference type="InterPro" id="IPR011990">
    <property type="entry name" value="TPR-like_helical_dom_sf"/>
</dbReference>
<organism evidence="5 6">
    <name type="scientific">Porites lobata</name>
    <dbReference type="NCBI Taxonomy" id="104759"/>
    <lineage>
        <taxon>Eukaryota</taxon>
        <taxon>Metazoa</taxon>
        <taxon>Cnidaria</taxon>
        <taxon>Anthozoa</taxon>
        <taxon>Hexacorallia</taxon>
        <taxon>Scleractinia</taxon>
        <taxon>Fungiina</taxon>
        <taxon>Poritidae</taxon>
        <taxon>Porites</taxon>
    </lineage>
</organism>
<evidence type="ECO:0000256" key="2">
    <source>
        <dbReference type="ARBA" id="ARBA00022803"/>
    </source>
</evidence>
<feature type="repeat" description="TPR" evidence="3">
    <location>
        <begin position="601"/>
        <end position="634"/>
    </location>
</feature>
<proteinExistence type="predicted"/>
<dbReference type="EMBL" id="CALNXK010000025">
    <property type="protein sequence ID" value="CAH3112765.1"/>
    <property type="molecule type" value="Genomic_DNA"/>
</dbReference>
<gene>
    <name evidence="5" type="ORF">PLOB_00021477</name>
</gene>
<evidence type="ECO:0000256" key="1">
    <source>
        <dbReference type="ARBA" id="ARBA00022737"/>
    </source>
</evidence>
<reference evidence="5 6" key="1">
    <citation type="submission" date="2022-05" db="EMBL/GenBank/DDBJ databases">
        <authorList>
            <consortium name="Genoscope - CEA"/>
            <person name="William W."/>
        </authorList>
    </citation>
    <scope>NUCLEOTIDE SEQUENCE [LARGE SCALE GENOMIC DNA]</scope>
</reference>
<keyword evidence="6" id="KW-1185">Reference proteome</keyword>
<keyword evidence="1" id="KW-0677">Repeat</keyword>
<dbReference type="Pfam" id="PF20694">
    <property type="entry name" value="TRADD-like_N"/>
    <property type="match status" value="1"/>
</dbReference>
<feature type="domain" description="TRADD-like N-terminal" evidence="4">
    <location>
        <begin position="379"/>
        <end position="424"/>
    </location>
</feature>
<feature type="repeat" description="TPR" evidence="3">
    <location>
        <begin position="685"/>
        <end position="718"/>
    </location>
</feature>
<keyword evidence="2 3" id="KW-0802">TPR repeat</keyword>
<evidence type="ECO:0000259" key="4">
    <source>
        <dbReference type="Pfam" id="PF20694"/>
    </source>
</evidence>
<evidence type="ECO:0000313" key="5">
    <source>
        <dbReference type="EMBL" id="CAH3112765.1"/>
    </source>
</evidence>